<name>A0A165B0P1_EXIGL</name>
<sequence>MRRWQMSLTCPQSRGPTWLPPALSSQSLASIVLAGAHSSEPRMRSAKDGSHDSMDGAAGRISRTRMRVRRLGWLAWACGDVCGDNVSGENAVSRCRLYVRCTR</sequence>
<protein>
    <submittedName>
        <fullName evidence="2">Uncharacterized protein</fullName>
    </submittedName>
</protein>
<dbReference type="Proteomes" id="UP000077266">
    <property type="component" value="Unassembled WGS sequence"/>
</dbReference>
<dbReference type="AlphaFoldDB" id="A0A165B0P1"/>
<evidence type="ECO:0000256" key="1">
    <source>
        <dbReference type="SAM" id="MobiDB-lite"/>
    </source>
</evidence>
<gene>
    <name evidence="2" type="ORF">EXIGLDRAFT_461830</name>
</gene>
<accession>A0A165B0P1</accession>
<organism evidence="2 3">
    <name type="scientific">Exidia glandulosa HHB12029</name>
    <dbReference type="NCBI Taxonomy" id="1314781"/>
    <lineage>
        <taxon>Eukaryota</taxon>
        <taxon>Fungi</taxon>
        <taxon>Dikarya</taxon>
        <taxon>Basidiomycota</taxon>
        <taxon>Agaricomycotina</taxon>
        <taxon>Agaricomycetes</taxon>
        <taxon>Auriculariales</taxon>
        <taxon>Exidiaceae</taxon>
        <taxon>Exidia</taxon>
    </lineage>
</organism>
<proteinExistence type="predicted"/>
<feature type="region of interest" description="Disordered" evidence="1">
    <location>
        <begin position="39"/>
        <end position="59"/>
    </location>
</feature>
<feature type="compositionally biased region" description="Basic and acidic residues" evidence="1">
    <location>
        <begin position="39"/>
        <end position="54"/>
    </location>
</feature>
<keyword evidence="3" id="KW-1185">Reference proteome</keyword>
<evidence type="ECO:0000313" key="3">
    <source>
        <dbReference type="Proteomes" id="UP000077266"/>
    </source>
</evidence>
<evidence type="ECO:0000313" key="2">
    <source>
        <dbReference type="EMBL" id="KZV79618.1"/>
    </source>
</evidence>
<dbReference type="EMBL" id="KV426587">
    <property type="protein sequence ID" value="KZV79618.1"/>
    <property type="molecule type" value="Genomic_DNA"/>
</dbReference>
<reference evidence="2 3" key="1">
    <citation type="journal article" date="2016" name="Mol. Biol. Evol.">
        <title>Comparative Genomics of Early-Diverging Mushroom-Forming Fungi Provides Insights into the Origins of Lignocellulose Decay Capabilities.</title>
        <authorList>
            <person name="Nagy L.G."/>
            <person name="Riley R."/>
            <person name="Tritt A."/>
            <person name="Adam C."/>
            <person name="Daum C."/>
            <person name="Floudas D."/>
            <person name="Sun H."/>
            <person name="Yadav J.S."/>
            <person name="Pangilinan J."/>
            <person name="Larsson K.H."/>
            <person name="Matsuura K."/>
            <person name="Barry K."/>
            <person name="Labutti K."/>
            <person name="Kuo R."/>
            <person name="Ohm R.A."/>
            <person name="Bhattacharya S.S."/>
            <person name="Shirouzu T."/>
            <person name="Yoshinaga Y."/>
            <person name="Martin F.M."/>
            <person name="Grigoriev I.V."/>
            <person name="Hibbett D.S."/>
        </authorList>
    </citation>
    <scope>NUCLEOTIDE SEQUENCE [LARGE SCALE GENOMIC DNA]</scope>
    <source>
        <strain evidence="2 3">HHB12029</strain>
    </source>
</reference>
<dbReference type="InParanoid" id="A0A165B0P1"/>